<feature type="region of interest" description="Disordered" evidence="1">
    <location>
        <begin position="473"/>
        <end position="494"/>
    </location>
</feature>
<dbReference type="EMBL" id="JARJCN010000001">
    <property type="protein sequence ID" value="KAJ7103975.1"/>
    <property type="molecule type" value="Genomic_DNA"/>
</dbReference>
<comment type="caution">
    <text evidence="2">The sequence shown here is derived from an EMBL/GenBank/DDBJ whole genome shotgun (WGS) entry which is preliminary data.</text>
</comment>
<feature type="compositionally biased region" description="Low complexity" evidence="1">
    <location>
        <begin position="422"/>
        <end position="438"/>
    </location>
</feature>
<feature type="region of interest" description="Disordered" evidence="1">
    <location>
        <begin position="417"/>
        <end position="443"/>
    </location>
</feature>
<organism evidence="2 3">
    <name type="scientific">Mycena belliarum</name>
    <dbReference type="NCBI Taxonomy" id="1033014"/>
    <lineage>
        <taxon>Eukaryota</taxon>
        <taxon>Fungi</taxon>
        <taxon>Dikarya</taxon>
        <taxon>Basidiomycota</taxon>
        <taxon>Agaricomycotina</taxon>
        <taxon>Agaricomycetes</taxon>
        <taxon>Agaricomycetidae</taxon>
        <taxon>Agaricales</taxon>
        <taxon>Marasmiineae</taxon>
        <taxon>Mycenaceae</taxon>
        <taxon>Mycena</taxon>
    </lineage>
</organism>
<gene>
    <name evidence="2" type="ORF">B0H15DRAFT_958941</name>
</gene>
<keyword evidence="3" id="KW-1185">Reference proteome</keyword>
<feature type="region of interest" description="Disordered" evidence="1">
    <location>
        <begin position="264"/>
        <end position="311"/>
    </location>
</feature>
<evidence type="ECO:0000256" key="1">
    <source>
        <dbReference type="SAM" id="MobiDB-lite"/>
    </source>
</evidence>
<reference evidence="2" key="1">
    <citation type="submission" date="2023-03" db="EMBL/GenBank/DDBJ databases">
        <title>Massive genome expansion in bonnet fungi (Mycena s.s.) driven by repeated elements and novel gene families across ecological guilds.</title>
        <authorList>
            <consortium name="Lawrence Berkeley National Laboratory"/>
            <person name="Harder C.B."/>
            <person name="Miyauchi S."/>
            <person name="Viragh M."/>
            <person name="Kuo A."/>
            <person name="Thoen E."/>
            <person name="Andreopoulos B."/>
            <person name="Lu D."/>
            <person name="Skrede I."/>
            <person name="Drula E."/>
            <person name="Henrissat B."/>
            <person name="Morin E."/>
            <person name="Kohler A."/>
            <person name="Barry K."/>
            <person name="LaButti K."/>
            <person name="Morin E."/>
            <person name="Salamov A."/>
            <person name="Lipzen A."/>
            <person name="Mereny Z."/>
            <person name="Hegedus B."/>
            <person name="Baldrian P."/>
            <person name="Stursova M."/>
            <person name="Weitz H."/>
            <person name="Taylor A."/>
            <person name="Grigoriev I.V."/>
            <person name="Nagy L.G."/>
            <person name="Martin F."/>
            <person name="Kauserud H."/>
        </authorList>
    </citation>
    <scope>NUCLEOTIDE SEQUENCE</scope>
    <source>
        <strain evidence="2">CBHHK173m</strain>
    </source>
</reference>
<dbReference type="AlphaFoldDB" id="A0AAD6UI82"/>
<feature type="compositionally biased region" description="Polar residues" evidence="1">
    <location>
        <begin position="264"/>
        <end position="277"/>
    </location>
</feature>
<feature type="region of interest" description="Disordered" evidence="1">
    <location>
        <begin position="369"/>
        <end position="389"/>
    </location>
</feature>
<sequence>MRLLQSDWVRTTNVSRICCLGETPWVQARFKAGKVARRLAPADHRHLTSTDIPPGSRYIGEGGWDERAQFVKAIELAVHAVHLSTTSPPPLHHAEYRDHSLTNATEDDIQCRQPAGSSQITAFYQRSFLDSSACACIRIRDRRRSRGSRYQNTWYESPPGYAWRLIPSEGTTHARSESTDTPGLVRLVGRGGQGSRPRNLRIDTESSVPRVFNPSSAEAGLSALQCADSARTRIVGRGGIGSRPRPRELFIPATLPERCQTAGLTSPVSSIATQPTSPNGPPALYRPAGRGGAGSRPRKPMSASEESTFNARSPLKLWKGKGKAKEAPPGSPSTYGAATLTRTDTVGTNVSSIYFTPARTLGAPRPQYPALAGVSDNPAGSAPPSRQFQPAGLRKLARTLGAEFGAGVFSVSKTGFGRGSRRSSISGISLSADSSDNSCTAETVRRRCSSVDGVAPRVSESPRLETEPDGAIYAQSTPQSSLPGAPPSLQPDERHTVDTVSEISTCDDASAYDNRSLWDRTPTPSITYATAGAHSASEFPPEKPLPLSTERRFSVTLPVAVAPDCASTRSTVSSEAEWIGEWNREDIFEVINTLRRLRL</sequence>
<dbReference type="Proteomes" id="UP001222325">
    <property type="component" value="Unassembled WGS sequence"/>
</dbReference>
<feature type="region of interest" description="Disordered" evidence="1">
    <location>
        <begin position="319"/>
        <end position="338"/>
    </location>
</feature>
<evidence type="ECO:0000313" key="3">
    <source>
        <dbReference type="Proteomes" id="UP001222325"/>
    </source>
</evidence>
<proteinExistence type="predicted"/>
<protein>
    <submittedName>
        <fullName evidence="2">Uncharacterized protein</fullName>
    </submittedName>
</protein>
<accession>A0AAD6UI82</accession>
<evidence type="ECO:0000313" key="2">
    <source>
        <dbReference type="EMBL" id="KAJ7103975.1"/>
    </source>
</evidence>
<name>A0AAD6UI82_9AGAR</name>